<protein>
    <submittedName>
        <fullName evidence="1">Uncharacterized protein</fullName>
    </submittedName>
</protein>
<feature type="non-terminal residue" evidence="1">
    <location>
        <position position="65"/>
    </location>
</feature>
<dbReference type="EMBL" id="FOSJ01000071">
    <property type="protein sequence ID" value="SFK67627.1"/>
    <property type="molecule type" value="Genomic_DNA"/>
</dbReference>
<dbReference type="Proteomes" id="UP000199589">
    <property type="component" value="Unassembled WGS sequence"/>
</dbReference>
<keyword evidence="2" id="KW-1185">Reference proteome</keyword>
<gene>
    <name evidence="1" type="ORF">SAMN04488569_10716</name>
</gene>
<dbReference type="AlphaFoldDB" id="A0A1I4BHG9"/>
<organism evidence="1 2">
    <name type="scientific">Marinilactibacillus piezotolerans</name>
    <dbReference type="NCBI Taxonomy" id="258723"/>
    <lineage>
        <taxon>Bacteria</taxon>
        <taxon>Bacillati</taxon>
        <taxon>Bacillota</taxon>
        <taxon>Bacilli</taxon>
        <taxon>Lactobacillales</taxon>
        <taxon>Carnobacteriaceae</taxon>
        <taxon>Marinilactibacillus</taxon>
    </lineage>
</organism>
<evidence type="ECO:0000313" key="1">
    <source>
        <dbReference type="EMBL" id="SFK67627.1"/>
    </source>
</evidence>
<accession>A0A1I4BHG9</accession>
<reference evidence="2" key="1">
    <citation type="submission" date="2016-10" db="EMBL/GenBank/DDBJ databases">
        <authorList>
            <person name="Varghese N."/>
            <person name="Submissions S."/>
        </authorList>
    </citation>
    <scope>NUCLEOTIDE SEQUENCE [LARGE SCALE GENOMIC DNA]</scope>
    <source>
        <strain evidence="2">DSM 16108</strain>
    </source>
</reference>
<evidence type="ECO:0000313" key="2">
    <source>
        <dbReference type="Proteomes" id="UP000199589"/>
    </source>
</evidence>
<name>A0A1I4BHG9_9LACT</name>
<proteinExistence type="predicted"/>
<sequence length="65" mass="7690">MYKSQPYSQIAFEDFNQPMGLKMNPKNRWIEKAEWIPWAELEKGYAKNFRNQKGNVAKPLRMALG</sequence>